<dbReference type="GO" id="GO:0044183">
    <property type="term" value="F:protein folding chaperone"/>
    <property type="evidence" value="ECO:0007669"/>
    <property type="project" value="TreeGrafter"/>
</dbReference>
<comment type="caution">
    <text evidence="3">The sequence shown here is derived from an EMBL/GenBank/DDBJ whole genome shotgun (WGS) entry which is preliminary data.</text>
</comment>
<feature type="compositionally biased region" description="Acidic residues" evidence="1">
    <location>
        <begin position="85"/>
        <end position="97"/>
    </location>
</feature>
<dbReference type="GO" id="GO:0051087">
    <property type="term" value="F:protein-folding chaperone binding"/>
    <property type="evidence" value="ECO:0007669"/>
    <property type="project" value="TreeGrafter"/>
</dbReference>
<dbReference type="EMBL" id="JAJGCB010000024">
    <property type="protein sequence ID" value="KAJ8987499.1"/>
    <property type="molecule type" value="Genomic_DNA"/>
</dbReference>
<feature type="region of interest" description="Disordered" evidence="1">
    <location>
        <begin position="82"/>
        <end position="107"/>
    </location>
</feature>
<accession>A0AAN6ELT7</accession>
<reference evidence="3" key="1">
    <citation type="submission" date="2023-01" db="EMBL/GenBank/DDBJ databases">
        <title>Exophiala dermititidis isolated from Cystic Fibrosis Patient.</title>
        <authorList>
            <person name="Kurbessoian T."/>
            <person name="Crocker A."/>
            <person name="Murante D."/>
            <person name="Hogan D.A."/>
            <person name="Stajich J.E."/>
        </authorList>
    </citation>
    <scope>NUCLEOTIDE SEQUENCE</scope>
    <source>
        <strain evidence="3">Ex8</strain>
    </source>
</reference>
<dbReference type="PRINTS" id="PR00625">
    <property type="entry name" value="JDOMAIN"/>
</dbReference>
<dbReference type="SUPFAM" id="SSF46565">
    <property type="entry name" value="Chaperone J-domain"/>
    <property type="match status" value="1"/>
</dbReference>
<dbReference type="SMART" id="SM00271">
    <property type="entry name" value="DnaJ"/>
    <property type="match status" value="1"/>
</dbReference>
<feature type="domain" description="J" evidence="2">
    <location>
        <begin position="6"/>
        <end position="75"/>
    </location>
</feature>
<protein>
    <recommendedName>
        <fullName evidence="2">J domain-containing protein</fullName>
    </recommendedName>
</protein>
<evidence type="ECO:0000313" key="3">
    <source>
        <dbReference type="EMBL" id="KAJ8987499.1"/>
    </source>
</evidence>
<proteinExistence type="predicted"/>
<sequence>MSELPDYYAILEVSPTGSADDIKRAYKKAALKWHPDRVPTDSPERPKRTKMFQRINDAYYVLSDTTRRKDYDEARKFHGTSFDNFDYEDEGEETAEEEIPRTNNKPSGGFASWANMFGFGKSGATQDNKDSQESRFANDQFGSVFEEMMGEDGMAAEEDGKKLPTKRFWSVAGGIAGAVIGFIMADVVGAIPGAMAGAKAGAIRDAKGKSVYAVFQTLEQDQKARILSELAAKLFSGAIS</sequence>
<dbReference type="PANTHER" id="PTHR43948:SF21">
    <property type="entry name" value="DNAJ DOMAIN-CONTAINING PROTEIN"/>
    <property type="match status" value="1"/>
</dbReference>
<dbReference type="Gene3D" id="1.10.287.110">
    <property type="entry name" value="DnaJ domain"/>
    <property type="match status" value="1"/>
</dbReference>
<evidence type="ECO:0000256" key="1">
    <source>
        <dbReference type="SAM" id="MobiDB-lite"/>
    </source>
</evidence>
<dbReference type="AlphaFoldDB" id="A0AAN6ELT7"/>
<dbReference type="GO" id="GO:0005737">
    <property type="term" value="C:cytoplasm"/>
    <property type="evidence" value="ECO:0007669"/>
    <property type="project" value="TreeGrafter"/>
</dbReference>
<dbReference type="CDD" id="cd06257">
    <property type="entry name" value="DnaJ"/>
    <property type="match status" value="1"/>
</dbReference>
<dbReference type="Proteomes" id="UP001161757">
    <property type="component" value="Unassembled WGS sequence"/>
</dbReference>
<dbReference type="InterPro" id="IPR001623">
    <property type="entry name" value="DnaJ_domain"/>
</dbReference>
<evidence type="ECO:0000259" key="2">
    <source>
        <dbReference type="PROSITE" id="PS50076"/>
    </source>
</evidence>
<dbReference type="GO" id="GO:0005634">
    <property type="term" value="C:nucleus"/>
    <property type="evidence" value="ECO:0007669"/>
    <property type="project" value="TreeGrafter"/>
</dbReference>
<gene>
    <name evidence="3" type="ORF">HRR80_008400</name>
</gene>
<dbReference type="Pfam" id="PF00226">
    <property type="entry name" value="DnaJ"/>
    <property type="match status" value="1"/>
</dbReference>
<dbReference type="PROSITE" id="PS50076">
    <property type="entry name" value="DNAJ_2"/>
    <property type="match status" value="1"/>
</dbReference>
<organism evidence="3 4">
    <name type="scientific">Exophiala dermatitidis</name>
    <name type="common">Black yeast-like fungus</name>
    <name type="synonym">Wangiella dermatitidis</name>
    <dbReference type="NCBI Taxonomy" id="5970"/>
    <lineage>
        <taxon>Eukaryota</taxon>
        <taxon>Fungi</taxon>
        <taxon>Dikarya</taxon>
        <taxon>Ascomycota</taxon>
        <taxon>Pezizomycotina</taxon>
        <taxon>Eurotiomycetes</taxon>
        <taxon>Chaetothyriomycetidae</taxon>
        <taxon>Chaetothyriales</taxon>
        <taxon>Herpotrichiellaceae</taxon>
        <taxon>Exophiala</taxon>
    </lineage>
</organism>
<name>A0AAN6ELT7_EXODE</name>
<evidence type="ECO:0000313" key="4">
    <source>
        <dbReference type="Proteomes" id="UP001161757"/>
    </source>
</evidence>
<dbReference type="InterPro" id="IPR036869">
    <property type="entry name" value="J_dom_sf"/>
</dbReference>
<dbReference type="PANTHER" id="PTHR43948">
    <property type="entry name" value="DNAJ HOMOLOG SUBFAMILY B"/>
    <property type="match status" value="1"/>
</dbReference>
<dbReference type="GO" id="GO:0051082">
    <property type="term" value="F:unfolded protein binding"/>
    <property type="evidence" value="ECO:0007669"/>
    <property type="project" value="TreeGrafter"/>
</dbReference>